<evidence type="ECO:0000313" key="2">
    <source>
        <dbReference type="EMBL" id="AAP58485.1"/>
    </source>
</evidence>
<accession>Q7X379</accession>
<dbReference type="PANTHER" id="PTHR34322:SF2">
    <property type="entry name" value="TRANSPOSASE IS200-LIKE DOMAIN-CONTAINING PROTEIN"/>
    <property type="match status" value="1"/>
</dbReference>
<dbReference type="Gene3D" id="3.30.70.1290">
    <property type="entry name" value="Transposase IS200-like"/>
    <property type="match status" value="1"/>
</dbReference>
<proteinExistence type="predicted"/>
<dbReference type="SUPFAM" id="SSF143422">
    <property type="entry name" value="Transposase IS200-like"/>
    <property type="match status" value="1"/>
</dbReference>
<reference evidence="2" key="1">
    <citation type="journal article" date="2003" name="Mol. Microbiol.">
        <title>Acidobacteria form a coherent but highly diverse group within the bacterial domain: evidence from environmental genomics.</title>
        <authorList>
            <person name="Quaiser A."/>
            <person name="Ochsenreiter T."/>
            <person name="Lanz C."/>
            <person name="Schuster S.C."/>
            <person name="Treusch A.H."/>
            <person name="Eck J."/>
            <person name="Schleper C."/>
        </authorList>
    </citation>
    <scope>NUCLEOTIDE SEQUENCE</scope>
</reference>
<sequence>MRSRSAIMARPRRLLPGGVVYHAFNRGSRKGPLFRSPEEYIAFERVLAEGREVRPMRIVAYCLMPNHWHLILWPEHDGDVSRFLHWVTGTHGRRWRRSTGTEGEGAVYQSRFSAVGVSDLQHLLTVWCYVERNPLRAGLVSRAEDWPWSSAAKCLRSDTCLALDTGPISRPSEWLAILNQQDADIGGIVDPMWVIQRRGSDPCTVRRPPLTGIVNKPTGV</sequence>
<evidence type="ECO:0000259" key="1">
    <source>
        <dbReference type="SMART" id="SM01321"/>
    </source>
</evidence>
<dbReference type="InterPro" id="IPR036515">
    <property type="entry name" value="Transposase_17_sf"/>
</dbReference>
<dbReference type="SMART" id="SM01321">
    <property type="entry name" value="Y1_Tnp"/>
    <property type="match status" value="1"/>
</dbReference>
<dbReference type="GO" id="GO:0004803">
    <property type="term" value="F:transposase activity"/>
    <property type="evidence" value="ECO:0007669"/>
    <property type="project" value="InterPro"/>
</dbReference>
<dbReference type="PANTHER" id="PTHR34322">
    <property type="entry name" value="TRANSPOSASE, Y1_TNP DOMAIN-CONTAINING"/>
    <property type="match status" value="1"/>
</dbReference>
<dbReference type="Pfam" id="PF01797">
    <property type="entry name" value="Y1_Tnp"/>
    <property type="match status" value="1"/>
</dbReference>
<protein>
    <recommendedName>
        <fullName evidence="1">Transposase IS200-like domain-containing protein</fullName>
    </recommendedName>
</protein>
<dbReference type="EMBL" id="AY281352">
    <property type="protein sequence ID" value="AAP58485.1"/>
    <property type="molecule type" value="Genomic_DNA"/>
</dbReference>
<organism evidence="2">
    <name type="scientific">uncultured Acidobacteriota bacterium</name>
    <dbReference type="NCBI Taxonomy" id="171953"/>
    <lineage>
        <taxon>Bacteria</taxon>
        <taxon>Pseudomonadati</taxon>
        <taxon>Acidobacteriota</taxon>
        <taxon>environmental samples</taxon>
    </lineage>
</organism>
<dbReference type="InterPro" id="IPR002686">
    <property type="entry name" value="Transposase_17"/>
</dbReference>
<feature type="domain" description="Transposase IS200-like" evidence="1">
    <location>
        <begin position="16"/>
        <end position="133"/>
    </location>
</feature>
<name>Q7X379_9BACT</name>
<dbReference type="GO" id="GO:0003677">
    <property type="term" value="F:DNA binding"/>
    <property type="evidence" value="ECO:0007669"/>
    <property type="project" value="InterPro"/>
</dbReference>
<dbReference type="AlphaFoldDB" id="Q7X379"/>
<dbReference type="GO" id="GO:0006313">
    <property type="term" value="P:DNA transposition"/>
    <property type="evidence" value="ECO:0007669"/>
    <property type="project" value="InterPro"/>
</dbReference>